<proteinExistence type="predicted"/>
<dbReference type="PANTHER" id="PTHR35804:SF1">
    <property type="entry name" value="LYSINE EXPORTER LYSO"/>
    <property type="match status" value="1"/>
</dbReference>
<comment type="caution">
    <text evidence="2">The sequence shown here is derived from an EMBL/GenBank/DDBJ whole genome shotgun (WGS) entry which is preliminary data.</text>
</comment>
<dbReference type="GO" id="GO:0015661">
    <property type="term" value="F:L-lysine efflux transmembrane transporter activity"/>
    <property type="evidence" value="ECO:0007669"/>
    <property type="project" value="InterPro"/>
</dbReference>
<accession>A0A938WUA3</accession>
<organism evidence="2 3">
    <name type="scientific">Marseilla massiliensis</name>
    <dbReference type="NCBI Taxonomy" id="1841864"/>
    <lineage>
        <taxon>Bacteria</taxon>
        <taxon>Pseudomonadati</taxon>
        <taxon>Bacteroidota</taxon>
        <taxon>Bacteroidia</taxon>
        <taxon>Bacteroidales</taxon>
        <taxon>Prevotellaceae</taxon>
        <taxon>Marseilla</taxon>
    </lineage>
</organism>
<evidence type="ECO:0000256" key="1">
    <source>
        <dbReference type="SAM" id="Phobius"/>
    </source>
</evidence>
<feature type="transmembrane region" description="Helical" evidence="1">
    <location>
        <begin position="28"/>
        <end position="46"/>
    </location>
</feature>
<dbReference type="RefSeq" id="WP_205105647.1">
    <property type="nucleotide sequence ID" value="NZ_JACJJG010000088.1"/>
</dbReference>
<dbReference type="Proteomes" id="UP000706891">
    <property type="component" value="Unassembled WGS sequence"/>
</dbReference>
<dbReference type="EMBL" id="JACJJG010000088">
    <property type="protein sequence ID" value="MBM6674513.1"/>
    <property type="molecule type" value="Genomic_DNA"/>
</dbReference>
<keyword evidence="1" id="KW-0472">Membrane</keyword>
<reference evidence="2" key="1">
    <citation type="submission" date="2020-08" db="EMBL/GenBank/DDBJ databases">
        <authorList>
            <person name="Cejkova D."/>
            <person name="Kubasova T."/>
            <person name="Jahodarova E."/>
            <person name="Rychlik I."/>
        </authorList>
    </citation>
    <scope>NUCLEOTIDE SEQUENCE</scope>
    <source>
        <strain evidence="2">An824</strain>
    </source>
</reference>
<feature type="transmembrane region" description="Helical" evidence="1">
    <location>
        <begin position="66"/>
        <end position="87"/>
    </location>
</feature>
<sequence>MKETLPVLTMFGLGVALGAGGFIPQWLLPKGITMTILCILVFQVGLSIGSNDKFKDMIRGFRPSMLLLPLFTIAGTLLFSVLASLFVSGRSTADCLAVGSGFAYYSLSSVLITELKSASAGVQIATELGTLALLANIVREVVSLLGAPLFSRFFGKFAPISAAGINSMDVLLPSISRYSGKEMIPAAIMHGIALELSVPLLVSLFCGIE</sequence>
<name>A0A938WUA3_9BACT</name>
<evidence type="ECO:0000313" key="2">
    <source>
        <dbReference type="EMBL" id="MBM6674513.1"/>
    </source>
</evidence>
<reference evidence="2" key="2">
    <citation type="journal article" date="2021" name="Sci. Rep.">
        <title>The distribution of antibiotic resistance genes in chicken gut microbiota commensals.</title>
        <authorList>
            <person name="Juricova H."/>
            <person name="Matiasovicova J."/>
            <person name="Kubasova T."/>
            <person name="Cejkova D."/>
            <person name="Rychlik I."/>
        </authorList>
    </citation>
    <scope>NUCLEOTIDE SEQUENCE</scope>
    <source>
        <strain evidence="2">An824</strain>
    </source>
</reference>
<dbReference type="GO" id="GO:0005886">
    <property type="term" value="C:plasma membrane"/>
    <property type="evidence" value="ECO:0007669"/>
    <property type="project" value="TreeGrafter"/>
</dbReference>
<dbReference type="InterPro" id="IPR005642">
    <property type="entry name" value="LysO"/>
</dbReference>
<keyword evidence="1" id="KW-0812">Transmembrane</keyword>
<keyword evidence="3" id="KW-1185">Reference proteome</keyword>
<dbReference type="PANTHER" id="PTHR35804">
    <property type="entry name" value="LYSINE EXPORTER LYSO"/>
    <property type="match status" value="1"/>
</dbReference>
<gene>
    <name evidence="2" type="ORF">H6A34_11590</name>
</gene>
<protein>
    <submittedName>
        <fullName evidence="2">Lysine exporter LysO family protein</fullName>
    </submittedName>
</protein>
<dbReference type="AlphaFoldDB" id="A0A938WUA3"/>
<keyword evidence="1" id="KW-1133">Transmembrane helix</keyword>
<evidence type="ECO:0000313" key="3">
    <source>
        <dbReference type="Proteomes" id="UP000706891"/>
    </source>
</evidence>
<dbReference type="Pfam" id="PF03956">
    <property type="entry name" value="Lys_export"/>
    <property type="match status" value="1"/>
</dbReference>